<dbReference type="InterPro" id="IPR036938">
    <property type="entry name" value="PAP2/HPO_sf"/>
</dbReference>
<comment type="caution">
    <text evidence="3">The sequence shown here is derived from an EMBL/GenBank/DDBJ whole genome shotgun (WGS) entry which is preliminary data.</text>
</comment>
<dbReference type="PANTHER" id="PTHR14969:SF13">
    <property type="entry name" value="AT30094P"/>
    <property type="match status" value="1"/>
</dbReference>
<gene>
    <name evidence="3" type="ORF">A2713_00800</name>
</gene>
<proteinExistence type="predicted"/>
<feature type="domain" description="Phosphatidic acid phosphatase type 2/haloperoxidase" evidence="2">
    <location>
        <begin position="30"/>
        <end position="155"/>
    </location>
</feature>
<keyword evidence="1" id="KW-1133">Transmembrane helix</keyword>
<dbReference type="PANTHER" id="PTHR14969">
    <property type="entry name" value="SPHINGOSINE-1-PHOSPHATE PHOSPHOHYDROLASE"/>
    <property type="match status" value="1"/>
</dbReference>
<feature type="transmembrane region" description="Helical" evidence="1">
    <location>
        <begin position="73"/>
        <end position="90"/>
    </location>
</feature>
<name>A0A1F4UQY8_UNCKA</name>
<reference evidence="3 4" key="1">
    <citation type="journal article" date="2016" name="Nat. Commun.">
        <title>Thousands of microbial genomes shed light on interconnected biogeochemical processes in an aquifer system.</title>
        <authorList>
            <person name="Anantharaman K."/>
            <person name="Brown C.T."/>
            <person name="Hug L.A."/>
            <person name="Sharon I."/>
            <person name="Castelle C.J."/>
            <person name="Probst A.J."/>
            <person name="Thomas B.C."/>
            <person name="Singh A."/>
            <person name="Wilkins M.J."/>
            <person name="Karaoz U."/>
            <person name="Brodie E.L."/>
            <person name="Williams K.H."/>
            <person name="Hubbard S.S."/>
            <person name="Banfield J.F."/>
        </authorList>
    </citation>
    <scope>NUCLEOTIDE SEQUENCE [LARGE SCALE GENOMIC DNA]</scope>
</reference>
<dbReference type="SUPFAM" id="SSF48317">
    <property type="entry name" value="Acid phosphatase/Vanadium-dependent haloperoxidase"/>
    <property type="match status" value="1"/>
</dbReference>
<dbReference type="AlphaFoldDB" id="A0A1F4UQY8"/>
<dbReference type="Proteomes" id="UP000176444">
    <property type="component" value="Unassembled WGS sequence"/>
</dbReference>
<accession>A0A1F4UQY8</accession>
<dbReference type="EMBL" id="MEUX01000017">
    <property type="protein sequence ID" value="OGC47378.1"/>
    <property type="molecule type" value="Genomic_DNA"/>
</dbReference>
<keyword evidence="1" id="KW-0472">Membrane</keyword>
<feature type="transmembrane region" description="Helical" evidence="1">
    <location>
        <begin position="140"/>
        <end position="157"/>
    </location>
</feature>
<dbReference type="Gene3D" id="1.20.144.10">
    <property type="entry name" value="Phosphatidic acid phosphatase type 2/haloperoxidase"/>
    <property type="match status" value="1"/>
</dbReference>
<feature type="transmembrane region" description="Helical" evidence="1">
    <location>
        <begin position="33"/>
        <end position="53"/>
    </location>
</feature>
<evidence type="ECO:0000313" key="3">
    <source>
        <dbReference type="EMBL" id="OGC47378.1"/>
    </source>
</evidence>
<dbReference type="SMART" id="SM00014">
    <property type="entry name" value="acidPPc"/>
    <property type="match status" value="1"/>
</dbReference>
<dbReference type="Pfam" id="PF01569">
    <property type="entry name" value="PAP2"/>
    <property type="match status" value="1"/>
</dbReference>
<keyword evidence="1" id="KW-0812">Transmembrane</keyword>
<evidence type="ECO:0000256" key="1">
    <source>
        <dbReference type="SAM" id="Phobius"/>
    </source>
</evidence>
<sequence length="165" mass="18568">MNNPLNYLADFLVLAHLVGILLYIFLNYKSRILDYFFSLLLAVATSEGLKFFFDKPRPVLDLEGGSFPSTHAALAFNALFFVLLACHTLSKHQNREGRWFQILNYFGSMTKSKFLILISTTAILVGILRIVTGAHYIEDVLAGILVGLLAAGVFRYYDVSARRLK</sequence>
<protein>
    <recommendedName>
        <fullName evidence="2">Phosphatidic acid phosphatase type 2/haloperoxidase domain-containing protein</fullName>
    </recommendedName>
</protein>
<feature type="transmembrane region" description="Helical" evidence="1">
    <location>
        <begin position="6"/>
        <end position="26"/>
    </location>
</feature>
<dbReference type="InterPro" id="IPR000326">
    <property type="entry name" value="PAP2/HPO"/>
</dbReference>
<feature type="transmembrane region" description="Helical" evidence="1">
    <location>
        <begin position="114"/>
        <end position="134"/>
    </location>
</feature>
<evidence type="ECO:0000313" key="4">
    <source>
        <dbReference type="Proteomes" id="UP000176444"/>
    </source>
</evidence>
<organism evidence="3 4">
    <name type="scientific">candidate division WWE3 bacterium RIFCSPHIGHO2_01_FULL_35_17</name>
    <dbReference type="NCBI Taxonomy" id="1802614"/>
    <lineage>
        <taxon>Bacteria</taxon>
        <taxon>Katanobacteria</taxon>
    </lineage>
</organism>
<evidence type="ECO:0000259" key="2">
    <source>
        <dbReference type="SMART" id="SM00014"/>
    </source>
</evidence>